<dbReference type="GO" id="GO:0042910">
    <property type="term" value="F:xenobiotic transmembrane transporter activity"/>
    <property type="evidence" value="ECO:0007669"/>
    <property type="project" value="TreeGrafter"/>
</dbReference>
<sequence length="1026" mass="111343">MNVTEFAIRRWQLTLVLFSLLIALGYSAFTSIPRAVDPHFPLPVVVITAVQPGADAEEMEQTVAKPIEELMQGLEDVKEIVSTSNDSSAVIRAEFDWSGDPDRYFNDTVREVTAIRSRLPADLARLDFKKMRTTNASVLQIALVSETASWRRMEKYGRDISEAFSRYTAVRESEVHGLSQPEVTVAIKPERLAELRLPASSVADALKLGGADVSSGAVVSGTKRFNVEAGGAFKSLDTIRNLPLRSNEGTILRVGDVADVFWGAEETRSRVYHNGKRAIWITANQKAGTDATKLRNALMEELENQKKVLPPDIDVVLQFDQSRDIAKRLAELARDFSLALALVLITLLPLGWRAAVIVMVSIPLSLASGLVAVYAMGFNLSQLVVAGFILSLGLLVDDSIVVIENVSRHLRMGKERVQAAIDGTREISLAVLGSTGVLVFAFVPMLFLPEGAGKFTMSFIGTIIFTVTASLVISLTIIPFLASRLLKRDGDEHGNALLRWLMEKIDRFYRPVLHKGLENPRRTVWGALAVTLGAFALVPVLGFSLFPNADSSYFRVTVQAEQGSSLDETGRIVRKVSEILAKEPSIQVRAENVGRKNPSVFYNSFETAETSTIGEVLAVMDKWRGQESMAMVERIRKQLDQISGARVRLVLFQNGAPINAPVEFRVVGPDLAVLKQLAGKVQESLHKVPGTRDVVNPVATDRLDLDMQIDEGKAALLDIPAGSPRRIIRLALSGERAGSFRDNEGDSYPVTVRLPLNNTQPVSALDQIYVATRAGAPVALGDITDPKLVAVAPLITRRNLERTVEITAQTQDGALPSKITQAAKAELDKIKLPLGYSIRVGGEAEKINDTFSGFGPVILIALFIIFGILVAEFGEFREALVVAGVIPLGTFGGLIALLVTGNNLSFLAVIGFVALIGIEIKNSILLVDFTSQLRERGLGLRDAIEQAGEVRFLPVLLTSVTAIGGLLPLAMFGGNLYGPLAIVLIGGLISSTLLSRIVTPAMYLLVVRGREEKKEAARLAKEANSG</sequence>
<dbReference type="PRINTS" id="PR00702">
    <property type="entry name" value="ACRIFLAVINRP"/>
</dbReference>
<comment type="caution">
    <text evidence="2">The sequence shown here is derived from an EMBL/GenBank/DDBJ whole genome shotgun (WGS) entry which is preliminary data.</text>
</comment>
<dbReference type="OrthoDB" id="9806532at2"/>
<dbReference type="Proteomes" id="UP000263833">
    <property type="component" value="Unassembled WGS sequence"/>
</dbReference>
<feature type="transmembrane region" description="Helical" evidence="1">
    <location>
        <begin position="950"/>
        <end position="974"/>
    </location>
</feature>
<dbReference type="InterPro" id="IPR027463">
    <property type="entry name" value="AcrB_DN_DC_subdom"/>
</dbReference>
<feature type="transmembrane region" description="Helical" evidence="1">
    <location>
        <begin position="880"/>
        <end position="900"/>
    </location>
</feature>
<dbReference type="PANTHER" id="PTHR32063:SF0">
    <property type="entry name" value="SWARMING MOTILITY PROTEIN SWRC"/>
    <property type="match status" value="1"/>
</dbReference>
<dbReference type="Gene3D" id="3.30.2090.10">
    <property type="entry name" value="Multidrug efflux transporter AcrB TolC docking domain, DN and DC subdomains"/>
    <property type="match status" value="2"/>
</dbReference>
<dbReference type="InterPro" id="IPR001036">
    <property type="entry name" value="Acrflvin-R"/>
</dbReference>
<protein>
    <submittedName>
        <fullName evidence="2">AcrB/AcrD/AcrF family protein</fullName>
    </submittedName>
</protein>
<dbReference type="Gene3D" id="3.30.70.1320">
    <property type="entry name" value="Multidrug efflux transporter AcrB pore domain like"/>
    <property type="match status" value="1"/>
</dbReference>
<dbReference type="Gene3D" id="1.20.1640.10">
    <property type="entry name" value="Multidrug efflux transporter AcrB transmembrane domain"/>
    <property type="match status" value="2"/>
</dbReference>
<feature type="transmembrane region" description="Helical" evidence="1">
    <location>
        <begin position="383"/>
        <end position="406"/>
    </location>
</feature>
<keyword evidence="3" id="KW-1185">Reference proteome</keyword>
<dbReference type="EMBL" id="QRGP01000002">
    <property type="protein sequence ID" value="RDV02609.1"/>
    <property type="molecule type" value="Genomic_DNA"/>
</dbReference>
<gene>
    <name evidence="2" type="ORF">DXH95_11660</name>
</gene>
<accession>A0A371B4U5</accession>
<dbReference type="Pfam" id="PF00873">
    <property type="entry name" value="ACR_tran"/>
    <property type="match status" value="1"/>
</dbReference>
<keyword evidence="1" id="KW-0472">Membrane</keyword>
<feature type="transmembrane region" description="Helical" evidence="1">
    <location>
        <begin position="853"/>
        <end position="873"/>
    </location>
</feature>
<feature type="transmembrane region" description="Helical" evidence="1">
    <location>
        <begin position="906"/>
        <end position="929"/>
    </location>
</feature>
<proteinExistence type="predicted"/>
<dbReference type="Gene3D" id="3.30.70.1430">
    <property type="entry name" value="Multidrug efflux transporter AcrB pore domain"/>
    <property type="match status" value="2"/>
</dbReference>
<feature type="transmembrane region" description="Helical" evidence="1">
    <location>
        <begin position="427"/>
        <end position="447"/>
    </location>
</feature>
<dbReference type="PANTHER" id="PTHR32063">
    <property type="match status" value="1"/>
</dbReference>
<dbReference type="GO" id="GO:0005886">
    <property type="term" value="C:plasma membrane"/>
    <property type="evidence" value="ECO:0007669"/>
    <property type="project" value="TreeGrafter"/>
</dbReference>
<keyword evidence="1" id="KW-0812">Transmembrane</keyword>
<keyword evidence="1" id="KW-1133">Transmembrane helix</keyword>
<dbReference type="AlphaFoldDB" id="A0A371B4U5"/>
<dbReference type="Gene3D" id="3.30.70.1440">
    <property type="entry name" value="Multidrug efflux transporter AcrB pore domain"/>
    <property type="match status" value="1"/>
</dbReference>
<evidence type="ECO:0000256" key="1">
    <source>
        <dbReference type="SAM" id="Phobius"/>
    </source>
</evidence>
<dbReference type="SUPFAM" id="SSF82714">
    <property type="entry name" value="Multidrug efflux transporter AcrB TolC docking domain, DN and DC subdomains"/>
    <property type="match status" value="2"/>
</dbReference>
<feature type="transmembrane region" description="Helical" evidence="1">
    <location>
        <begin position="332"/>
        <end position="350"/>
    </location>
</feature>
<reference evidence="3" key="1">
    <citation type="submission" date="2018-08" db="EMBL/GenBank/DDBJ databases">
        <authorList>
            <person name="Kim S.-J."/>
            <person name="Jung G.-Y."/>
        </authorList>
    </citation>
    <scope>NUCLEOTIDE SEQUENCE [LARGE SCALE GENOMIC DNA]</scope>
    <source>
        <strain evidence="3">GY_G</strain>
    </source>
</reference>
<dbReference type="SUPFAM" id="SSF82866">
    <property type="entry name" value="Multidrug efflux transporter AcrB transmembrane domain"/>
    <property type="match status" value="2"/>
</dbReference>
<organism evidence="2 3">
    <name type="scientific">Sphingorhabdus pulchriflava</name>
    <dbReference type="NCBI Taxonomy" id="2292257"/>
    <lineage>
        <taxon>Bacteria</taxon>
        <taxon>Pseudomonadati</taxon>
        <taxon>Pseudomonadota</taxon>
        <taxon>Alphaproteobacteria</taxon>
        <taxon>Sphingomonadales</taxon>
        <taxon>Sphingomonadaceae</taxon>
        <taxon>Sphingorhabdus</taxon>
    </lineage>
</organism>
<feature type="transmembrane region" description="Helical" evidence="1">
    <location>
        <begin position="459"/>
        <end position="482"/>
    </location>
</feature>
<evidence type="ECO:0000313" key="2">
    <source>
        <dbReference type="EMBL" id="RDV02609.1"/>
    </source>
</evidence>
<evidence type="ECO:0000313" key="3">
    <source>
        <dbReference type="Proteomes" id="UP000263833"/>
    </source>
</evidence>
<dbReference type="RefSeq" id="WP_115549713.1">
    <property type="nucleotide sequence ID" value="NZ_QRGP01000002.1"/>
</dbReference>
<feature type="transmembrane region" description="Helical" evidence="1">
    <location>
        <begin position="980"/>
        <end position="1006"/>
    </location>
</feature>
<feature type="transmembrane region" description="Helical" evidence="1">
    <location>
        <begin position="357"/>
        <end position="377"/>
    </location>
</feature>
<dbReference type="SUPFAM" id="SSF82693">
    <property type="entry name" value="Multidrug efflux transporter AcrB pore domain, PN1, PN2, PC1 and PC2 subdomains"/>
    <property type="match status" value="3"/>
</dbReference>
<name>A0A371B4U5_9SPHN</name>
<feature type="transmembrane region" description="Helical" evidence="1">
    <location>
        <begin position="524"/>
        <end position="546"/>
    </location>
</feature>